<evidence type="ECO:0000256" key="1">
    <source>
        <dbReference type="ARBA" id="ARBA00023015"/>
    </source>
</evidence>
<sequence>MKKSYNVKASPRMFEQVARQIADYIQAEQLEPGSKLPTERQLSELLQVSRSSVREGIRVLELLRFLDSKQGEGTFVSDPPPFLIPDRVIGQKLEPQALRHYFEIALMCAETVLMLSIQHHVRYSNVLSGKTFWENLLFFITGLGESLENPYFFVLFSETFGLVLQSGELPETSAPFEMQEIIDAYHASDIHKLKKLINLLSEHISFL</sequence>
<dbReference type="InterPro" id="IPR000524">
    <property type="entry name" value="Tscrpt_reg_HTH_GntR"/>
</dbReference>
<dbReference type="InterPro" id="IPR036388">
    <property type="entry name" value="WH-like_DNA-bd_sf"/>
</dbReference>
<dbReference type="OrthoDB" id="214086at2"/>
<dbReference type="CDD" id="cd07377">
    <property type="entry name" value="WHTH_GntR"/>
    <property type="match status" value="1"/>
</dbReference>
<keyword evidence="2" id="KW-0238">DNA-binding</keyword>
<dbReference type="KEGG" id="pnp:IJ22_26910"/>
<dbReference type="PROSITE" id="PS50949">
    <property type="entry name" value="HTH_GNTR"/>
    <property type="match status" value="1"/>
</dbReference>
<dbReference type="Gene3D" id="1.10.10.10">
    <property type="entry name" value="Winged helix-like DNA-binding domain superfamily/Winged helix DNA-binding domain"/>
    <property type="match status" value="1"/>
</dbReference>
<keyword evidence="1" id="KW-0805">Transcription regulation</keyword>
<dbReference type="GO" id="GO:0003677">
    <property type="term" value="F:DNA binding"/>
    <property type="evidence" value="ECO:0007669"/>
    <property type="project" value="UniProtKB-KW"/>
</dbReference>
<reference evidence="6" key="1">
    <citation type="submission" date="2015-12" db="EMBL/GenBank/DDBJ databases">
        <title>Complete genome sequences of two moderately thermophilic Paenibacillus species.</title>
        <authorList>
            <person name="Butler R.III."/>
            <person name="Wang J."/>
            <person name="Stark B.C."/>
            <person name="Pombert J.-F."/>
        </authorList>
    </citation>
    <scope>NUCLEOTIDE SEQUENCE [LARGE SCALE GENOMIC DNA]</scope>
    <source>
        <strain evidence="6">32O-Y</strain>
    </source>
</reference>
<dbReference type="SMART" id="SM00345">
    <property type="entry name" value="HTH_GNTR"/>
    <property type="match status" value="1"/>
</dbReference>
<organism evidence="5 6">
    <name type="scientific">Paenibacillus naphthalenovorans</name>
    <dbReference type="NCBI Taxonomy" id="162209"/>
    <lineage>
        <taxon>Bacteria</taxon>
        <taxon>Bacillati</taxon>
        <taxon>Bacillota</taxon>
        <taxon>Bacilli</taxon>
        <taxon>Bacillales</taxon>
        <taxon>Paenibacillaceae</taxon>
        <taxon>Paenibacillus</taxon>
    </lineage>
</organism>
<accession>A0A0U2UA31</accession>
<evidence type="ECO:0000256" key="3">
    <source>
        <dbReference type="ARBA" id="ARBA00023163"/>
    </source>
</evidence>
<evidence type="ECO:0000259" key="4">
    <source>
        <dbReference type="PROSITE" id="PS50949"/>
    </source>
</evidence>
<dbReference type="STRING" id="162209.IJ22_26910"/>
<dbReference type="RefSeq" id="WP_062409130.1">
    <property type="nucleotide sequence ID" value="NZ_CP013652.1"/>
</dbReference>
<dbReference type="EMBL" id="CP013652">
    <property type="protein sequence ID" value="ALS23064.1"/>
    <property type="molecule type" value="Genomic_DNA"/>
</dbReference>
<dbReference type="PATRIC" id="fig|162209.4.peg.2864"/>
<reference evidence="5 6" key="2">
    <citation type="journal article" date="2016" name="Genome Announc.">
        <title>Complete Genome Sequences of Two Interactive Moderate Thermophiles, Paenibacillus napthalenovorans 32O-Y and Paenibacillus sp. 32O-W.</title>
        <authorList>
            <person name="Butler R.R.III."/>
            <person name="Wang J."/>
            <person name="Stark B.C."/>
            <person name="Pombert J.F."/>
        </authorList>
    </citation>
    <scope>NUCLEOTIDE SEQUENCE [LARGE SCALE GENOMIC DNA]</scope>
    <source>
        <strain evidence="5 6">32O-Y</strain>
    </source>
</reference>
<dbReference type="Proteomes" id="UP000061660">
    <property type="component" value="Chromosome"/>
</dbReference>
<dbReference type="SUPFAM" id="SSF46785">
    <property type="entry name" value="Winged helix' DNA-binding domain"/>
    <property type="match status" value="1"/>
</dbReference>
<evidence type="ECO:0000256" key="2">
    <source>
        <dbReference type="ARBA" id="ARBA00023125"/>
    </source>
</evidence>
<dbReference type="PANTHER" id="PTHR43537">
    <property type="entry name" value="TRANSCRIPTIONAL REGULATOR, GNTR FAMILY"/>
    <property type="match status" value="1"/>
</dbReference>
<keyword evidence="6" id="KW-1185">Reference proteome</keyword>
<name>A0A0U2UA31_9BACL</name>
<dbReference type="Pfam" id="PF00392">
    <property type="entry name" value="GntR"/>
    <property type="match status" value="1"/>
</dbReference>
<dbReference type="GO" id="GO:0003700">
    <property type="term" value="F:DNA-binding transcription factor activity"/>
    <property type="evidence" value="ECO:0007669"/>
    <property type="project" value="InterPro"/>
</dbReference>
<evidence type="ECO:0000313" key="5">
    <source>
        <dbReference type="EMBL" id="ALS23064.1"/>
    </source>
</evidence>
<feature type="domain" description="HTH gntR-type" evidence="4">
    <location>
        <begin position="11"/>
        <end position="79"/>
    </location>
</feature>
<dbReference type="InterPro" id="IPR036390">
    <property type="entry name" value="WH_DNA-bd_sf"/>
</dbReference>
<dbReference type="PRINTS" id="PR00035">
    <property type="entry name" value="HTHGNTR"/>
</dbReference>
<protein>
    <submittedName>
        <fullName evidence="5">GntR family transcriptional regulator</fullName>
    </submittedName>
</protein>
<proteinExistence type="predicted"/>
<evidence type="ECO:0000313" key="6">
    <source>
        <dbReference type="Proteomes" id="UP000061660"/>
    </source>
</evidence>
<dbReference type="PANTHER" id="PTHR43537:SF5">
    <property type="entry name" value="UXU OPERON TRANSCRIPTIONAL REGULATOR"/>
    <property type="match status" value="1"/>
</dbReference>
<gene>
    <name evidence="5" type="ORF">IJ22_26910</name>
</gene>
<keyword evidence="3" id="KW-0804">Transcription</keyword>
<dbReference type="AlphaFoldDB" id="A0A0U2UA31"/>